<keyword evidence="2" id="KW-1185">Reference proteome</keyword>
<gene>
    <name evidence="1" type="ORF">KGM_215305</name>
</gene>
<dbReference type="InParanoid" id="A0A212F5C7"/>
<organism evidence="1 2">
    <name type="scientific">Danaus plexippus plexippus</name>
    <dbReference type="NCBI Taxonomy" id="278856"/>
    <lineage>
        <taxon>Eukaryota</taxon>
        <taxon>Metazoa</taxon>
        <taxon>Ecdysozoa</taxon>
        <taxon>Arthropoda</taxon>
        <taxon>Hexapoda</taxon>
        <taxon>Insecta</taxon>
        <taxon>Pterygota</taxon>
        <taxon>Neoptera</taxon>
        <taxon>Endopterygota</taxon>
        <taxon>Lepidoptera</taxon>
        <taxon>Glossata</taxon>
        <taxon>Ditrysia</taxon>
        <taxon>Papilionoidea</taxon>
        <taxon>Nymphalidae</taxon>
        <taxon>Danainae</taxon>
        <taxon>Danaini</taxon>
        <taxon>Danaina</taxon>
        <taxon>Danaus</taxon>
        <taxon>Danaus</taxon>
    </lineage>
</organism>
<dbReference type="Proteomes" id="UP000007151">
    <property type="component" value="Unassembled WGS sequence"/>
</dbReference>
<accession>A0A212F5C7</accession>
<evidence type="ECO:0000313" key="1">
    <source>
        <dbReference type="EMBL" id="OWR48942.1"/>
    </source>
</evidence>
<sequence length="94" mass="10819">MPHGEKRRISCVVGNSSARTESGLSDAHLPVFEPGYRVRKLRNSCKSERKDKQLSYDERPCPYHSYSTCEFVPVRPSPCDEDEARWTNHDKHGL</sequence>
<evidence type="ECO:0000313" key="2">
    <source>
        <dbReference type="Proteomes" id="UP000007151"/>
    </source>
</evidence>
<reference evidence="1 2" key="1">
    <citation type="journal article" date="2011" name="Cell">
        <title>The monarch butterfly genome yields insights into long-distance migration.</title>
        <authorList>
            <person name="Zhan S."/>
            <person name="Merlin C."/>
            <person name="Boore J.L."/>
            <person name="Reppert S.M."/>
        </authorList>
    </citation>
    <scope>NUCLEOTIDE SEQUENCE [LARGE SCALE GENOMIC DNA]</scope>
    <source>
        <strain evidence="1">F-2</strain>
    </source>
</reference>
<dbReference type="KEGG" id="dpl:KGM_215305"/>
<dbReference type="EMBL" id="AGBW02010203">
    <property type="protein sequence ID" value="OWR48942.1"/>
    <property type="molecule type" value="Genomic_DNA"/>
</dbReference>
<dbReference type="AlphaFoldDB" id="A0A212F5C7"/>
<name>A0A212F5C7_DANPL</name>
<comment type="caution">
    <text evidence="1">The sequence shown here is derived from an EMBL/GenBank/DDBJ whole genome shotgun (WGS) entry which is preliminary data.</text>
</comment>
<proteinExistence type="predicted"/>
<protein>
    <submittedName>
        <fullName evidence="1">Uncharacterized protein</fullName>
    </submittedName>
</protein>